<sequence length="155" mass="16719">MLNRPRTYNVLNILMKFHAFPSETMDKFCFVECLVPVGAGAPPNHHAGETESFYVMDGQIGFMIDGKEIMAGPGDHVAIPDGAVHAFQAVGDKPARLLIINAPGHMHDRFFTQIGQPLPEGQTELPEPSEPDIPSVLSIAEKVGMTFVAPAEAPA</sequence>
<dbReference type="Pfam" id="PF07883">
    <property type="entry name" value="Cupin_2"/>
    <property type="match status" value="1"/>
</dbReference>
<reference evidence="2 3" key="1">
    <citation type="submission" date="2017-06" db="EMBL/GenBank/DDBJ databases">
        <authorList>
            <person name="Kim H.J."/>
            <person name="Triplett B.A."/>
        </authorList>
    </citation>
    <scope>NUCLEOTIDE SEQUENCE [LARGE SCALE GENOMIC DNA]</scope>
    <source>
        <strain evidence="2 3">DSM 11445</strain>
    </source>
</reference>
<dbReference type="Gene3D" id="2.60.120.10">
    <property type="entry name" value="Jelly Rolls"/>
    <property type="match status" value="1"/>
</dbReference>
<dbReference type="PANTHER" id="PTHR36440:SF1">
    <property type="entry name" value="PUTATIVE (AFU_ORTHOLOGUE AFUA_8G07350)-RELATED"/>
    <property type="match status" value="1"/>
</dbReference>
<dbReference type="InterPro" id="IPR011051">
    <property type="entry name" value="RmlC_Cupin_sf"/>
</dbReference>
<dbReference type="InterPro" id="IPR053146">
    <property type="entry name" value="QDO-like"/>
</dbReference>
<dbReference type="OrthoDB" id="9798709at2"/>
<dbReference type="SUPFAM" id="SSF51182">
    <property type="entry name" value="RmlC-like cupins"/>
    <property type="match status" value="1"/>
</dbReference>
<dbReference type="Proteomes" id="UP000198440">
    <property type="component" value="Unassembled WGS sequence"/>
</dbReference>
<evidence type="ECO:0000259" key="1">
    <source>
        <dbReference type="Pfam" id="PF07883"/>
    </source>
</evidence>
<dbReference type="InterPro" id="IPR013096">
    <property type="entry name" value="Cupin_2"/>
</dbReference>
<dbReference type="EMBL" id="FZON01000086">
    <property type="protein sequence ID" value="SNT28229.1"/>
    <property type="molecule type" value="Genomic_DNA"/>
</dbReference>
<dbReference type="InterPro" id="IPR014710">
    <property type="entry name" value="RmlC-like_jellyroll"/>
</dbReference>
<gene>
    <name evidence="2" type="ORF">SAMN04488078_108612</name>
</gene>
<dbReference type="RefSeq" id="WP_089280290.1">
    <property type="nucleotide sequence ID" value="NZ_FZON01000086.1"/>
</dbReference>
<dbReference type="AlphaFoldDB" id="A0A239LF21"/>
<evidence type="ECO:0000313" key="3">
    <source>
        <dbReference type="Proteomes" id="UP000198440"/>
    </source>
</evidence>
<protein>
    <submittedName>
        <fullName evidence="2">Cupin domain-containing protein</fullName>
    </submittedName>
</protein>
<proteinExistence type="predicted"/>
<name>A0A239LF21_9RHOB</name>
<feature type="domain" description="Cupin type-2" evidence="1">
    <location>
        <begin position="33"/>
        <end position="100"/>
    </location>
</feature>
<accession>A0A239LF21</accession>
<organism evidence="2 3">
    <name type="scientific">Antarctobacter heliothermus</name>
    <dbReference type="NCBI Taxonomy" id="74033"/>
    <lineage>
        <taxon>Bacteria</taxon>
        <taxon>Pseudomonadati</taxon>
        <taxon>Pseudomonadota</taxon>
        <taxon>Alphaproteobacteria</taxon>
        <taxon>Rhodobacterales</taxon>
        <taxon>Roseobacteraceae</taxon>
        <taxon>Antarctobacter</taxon>
    </lineage>
</organism>
<dbReference type="PANTHER" id="PTHR36440">
    <property type="entry name" value="PUTATIVE (AFU_ORTHOLOGUE AFUA_8G07350)-RELATED"/>
    <property type="match status" value="1"/>
</dbReference>
<evidence type="ECO:0000313" key="2">
    <source>
        <dbReference type="EMBL" id="SNT28229.1"/>
    </source>
</evidence>